<evidence type="ECO:0000259" key="1">
    <source>
        <dbReference type="Pfam" id="PF05272"/>
    </source>
</evidence>
<dbReference type="Proteomes" id="UP000622707">
    <property type="component" value="Unassembled WGS sequence"/>
</dbReference>
<name>A0ABS1JWN0_9BURK</name>
<gene>
    <name evidence="2" type="ORF">JI746_26690</name>
</gene>
<feature type="domain" description="Virulence-associated protein E-like" evidence="1">
    <location>
        <begin position="86"/>
        <end position="305"/>
    </location>
</feature>
<dbReference type="RefSeq" id="WP_201693360.1">
    <property type="nucleotide sequence ID" value="NZ_JAEQND010000022.1"/>
</dbReference>
<keyword evidence="3" id="KW-1185">Reference proteome</keyword>
<organism evidence="2 3">
    <name type="scientific">Ramlibacter alkalitolerans</name>
    <dbReference type="NCBI Taxonomy" id="2039631"/>
    <lineage>
        <taxon>Bacteria</taxon>
        <taxon>Pseudomonadati</taxon>
        <taxon>Pseudomonadota</taxon>
        <taxon>Betaproteobacteria</taxon>
        <taxon>Burkholderiales</taxon>
        <taxon>Comamonadaceae</taxon>
        <taxon>Ramlibacter</taxon>
    </lineage>
</organism>
<dbReference type="InterPro" id="IPR007936">
    <property type="entry name" value="VapE-like_dom"/>
</dbReference>
<comment type="caution">
    <text evidence="2">The sequence shown here is derived from an EMBL/GenBank/DDBJ whole genome shotgun (WGS) entry which is preliminary data.</text>
</comment>
<protein>
    <submittedName>
        <fullName evidence="2">Virulence-associated E family protein</fullName>
    </submittedName>
</protein>
<evidence type="ECO:0000313" key="3">
    <source>
        <dbReference type="Proteomes" id="UP000622707"/>
    </source>
</evidence>
<reference evidence="2 3" key="1">
    <citation type="journal article" date="2017" name="Int. J. Syst. Evol. Microbiol.">
        <title>Ramlibacter alkalitolerans sp. nov., alkali-tolerant bacterium isolated from soil of ginseng.</title>
        <authorList>
            <person name="Lee D.H."/>
            <person name="Cha C.J."/>
        </authorList>
    </citation>
    <scope>NUCLEOTIDE SEQUENCE [LARGE SCALE GENOMIC DNA]</scope>
    <source>
        <strain evidence="2 3">KACC 19305</strain>
    </source>
</reference>
<evidence type="ECO:0000313" key="2">
    <source>
        <dbReference type="EMBL" id="MBL0428720.1"/>
    </source>
</evidence>
<dbReference type="PANTHER" id="PTHR34985:SF1">
    <property type="entry name" value="SLR0554 PROTEIN"/>
    <property type="match status" value="1"/>
</dbReference>
<dbReference type="EMBL" id="JAEQND010000022">
    <property type="protein sequence ID" value="MBL0428720.1"/>
    <property type="molecule type" value="Genomic_DNA"/>
</dbReference>
<accession>A0ABS1JWN0</accession>
<proteinExistence type="predicted"/>
<sequence>MPATITNTAHLLNLHGIIVRYNVIKKKTEILLPTEAECTTDNADNVALTHIISAAALNNLPTGQIPAYVEAIADATPYNPVAEWIKSRDWDGLDRLKDLYATIETREDFPDGLKQVLLRRWLLSAVAAALMPRGFKARGVLTIQGGQGIGKTTWIRSLINHDLLRETAIKVDHHLDASNKDTILGAIAHWIVEIGELDSTFRKDVARLKGFLTSDQDKLRRPYARGESEYARRTVFAATVNETNFLVDLTGNTRWWTLPAVKIDHQHRIDMQQVYAQLAVDFAKGEQWWLTSAEEVQLEECNRAHLNVSALREEMLNAINTEGSAKPTDPYMGPSDVLKHLGHEKPTNAQAKECAALLREFFGEAKRVKGYNKWRVPFREARQREVQGQVTELP</sequence>
<dbReference type="Pfam" id="PF05272">
    <property type="entry name" value="VapE-like_dom"/>
    <property type="match status" value="1"/>
</dbReference>
<dbReference type="PANTHER" id="PTHR34985">
    <property type="entry name" value="SLR0554 PROTEIN"/>
    <property type="match status" value="1"/>
</dbReference>